<dbReference type="GeneID" id="127750867"/>
<protein>
    <submittedName>
        <fullName evidence="3">Uncharacterized protein LOC127750867</fullName>
    </submittedName>
</protein>
<reference evidence="3" key="1">
    <citation type="submission" date="2025-08" db="UniProtKB">
        <authorList>
            <consortium name="RefSeq"/>
        </authorList>
    </citation>
    <scope>IDENTIFICATION</scope>
    <source>
        <tissue evidence="3">Whole organism</tissue>
    </source>
</reference>
<sequence length="131" mass="14215">MSERIVLKDLYLSEEDTMEALVLSEDSTQTSTFSPLKLQPSGLLYDELSCDPEAAAPASPPLRPVPAAYTEDLWGEDLEDGPAAKRALAEDPPAEAQHTHCAQRDAEEAPDCPADEVPALPHPLSMPIFFL</sequence>
<feature type="region of interest" description="Disordered" evidence="1">
    <location>
        <begin position="78"/>
        <end position="118"/>
    </location>
</feature>
<dbReference type="Proteomes" id="UP000504606">
    <property type="component" value="Unplaced"/>
</dbReference>
<proteinExistence type="predicted"/>
<organism evidence="2 3">
    <name type="scientific">Frankliniella occidentalis</name>
    <name type="common">Western flower thrips</name>
    <name type="synonym">Euthrips occidentalis</name>
    <dbReference type="NCBI Taxonomy" id="133901"/>
    <lineage>
        <taxon>Eukaryota</taxon>
        <taxon>Metazoa</taxon>
        <taxon>Ecdysozoa</taxon>
        <taxon>Arthropoda</taxon>
        <taxon>Hexapoda</taxon>
        <taxon>Insecta</taxon>
        <taxon>Pterygota</taxon>
        <taxon>Neoptera</taxon>
        <taxon>Paraneoptera</taxon>
        <taxon>Thysanoptera</taxon>
        <taxon>Terebrantia</taxon>
        <taxon>Thripoidea</taxon>
        <taxon>Thripidae</taxon>
        <taxon>Frankliniella</taxon>
    </lineage>
</organism>
<name>A0A9C6XSY0_FRAOC</name>
<dbReference type="AlphaFoldDB" id="A0A9C6XSY0"/>
<keyword evidence="2" id="KW-1185">Reference proteome</keyword>
<dbReference type="KEGG" id="foc:127750867"/>
<dbReference type="RefSeq" id="XP_052129461.1">
    <property type="nucleotide sequence ID" value="XM_052273501.1"/>
</dbReference>
<evidence type="ECO:0000256" key="1">
    <source>
        <dbReference type="SAM" id="MobiDB-lite"/>
    </source>
</evidence>
<gene>
    <name evidence="3" type="primary">LOC127750867</name>
</gene>
<accession>A0A9C6XSY0</accession>
<evidence type="ECO:0000313" key="2">
    <source>
        <dbReference type="Proteomes" id="UP000504606"/>
    </source>
</evidence>
<evidence type="ECO:0000313" key="3">
    <source>
        <dbReference type="RefSeq" id="XP_052129461.1"/>
    </source>
</evidence>